<accession>A0A401ISY3</accession>
<proteinExistence type="predicted"/>
<keyword evidence="2" id="KW-1185">Reference proteome</keyword>
<dbReference type="RefSeq" id="WP_124976189.1">
    <property type="nucleotide sequence ID" value="NZ_BFFP01000015.1"/>
</dbReference>
<sequence length="81" mass="9435">MKLYQALDVRNGQLEFFSSRKGAIELFINRYPNAKVSVISSKLWQKICDRFGFSEFDIDNFQFDLMDEQAEAAEDLFLDGI</sequence>
<evidence type="ECO:0000313" key="2">
    <source>
        <dbReference type="Proteomes" id="UP000286848"/>
    </source>
</evidence>
<dbReference type="AlphaFoldDB" id="A0A401ISY3"/>
<organism evidence="1 2">
    <name type="scientific">Ligilactobacillus salitolerans</name>
    <dbReference type="NCBI Taxonomy" id="1808352"/>
    <lineage>
        <taxon>Bacteria</taxon>
        <taxon>Bacillati</taxon>
        <taxon>Bacillota</taxon>
        <taxon>Bacilli</taxon>
        <taxon>Lactobacillales</taxon>
        <taxon>Lactobacillaceae</taxon>
        <taxon>Ligilactobacillus</taxon>
    </lineage>
</organism>
<name>A0A401ISY3_9LACO</name>
<dbReference type="Proteomes" id="UP000286848">
    <property type="component" value="Unassembled WGS sequence"/>
</dbReference>
<gene>
    <name evidence="1" type="ORF">LFYK43_10760</name>
</gene>
<dbReference type="EMBL" id="BFFP01000015">
    <property type="protein sequence ID" value="GBG94617.1"/>
    <property type="molecule type" value="Genomic_DNA"/>
</dbReference>
<evidence type="ECO:0000313" key="1">
    <source>
        <dbReference type="EMBL" id="GBG94617.1"/>
    </source>
</evidence>
<comment type="caution">
    <text evidence="1">The sequence shown here is derived from an EMBL/GenBank/DDBJ whole genome shotgun (WGS) entry which is preliminary data.</text>
</comment>
<reference evidence="1 2" key="1">
    <citation type="journal article" date="2019" name="Int. J. Syst. Evol. Microbiol.">
        <title>Lactobacillus salitolerans sp. nov., a novel lactic acid bacterium isolated from spent mushroom substrates.</title>
        <authorList>
            <person name="Tohno M."/>
            <person name="Tanizawa Y."/>
            <person name="Kojima Y."/>
            <person name="Sakamoto M."/>
            <person name="Nakamura Y."/>
            <person name="Ohkuma M."/>
            <person name="Kobayashi H."/>
        </authorList>
    </citation>
    <scope>NUCLEOTIDE SEQUENCE [LARGE SCALE GENOMIC DNA]</scope>
    <source>
        <strain evidence="1 2">YK43</strain>
    </source>
</reference>
<protein>
    <submittedName>
        <fullName evidence="1">Uncharacterized protein</fullName>
    </submittedName>
</protein>